<keyword evidence="2" id="KW-0812">Transmembrane</keyword>
<gene>
    <name evidence="3" type="ORF">H9X83_09360</name>
</gene>
<reference evidence="3 4" key="1">
    <citation type="journal article" date="2021" name="Sci. Rep.">
        <title>The distribution of antibiotic resistance genes in chicken gut microbiota commensals.</title>
        <authorList>
            <person name="Juricova H."/>
            <person name="Matiasovicova J."/>
            <person name="Kubasova T."/>
            <person name="Cejkova D."/>
            <person name="Rychlik I."/>
        </authorList>
    </citation>
    <scope>NUCLEOTIDE SEQUENCE [LARGE SCALE GENOMIC DNA]</scope>
    <source>
        <strain evidence="3 4">An431b</strain>
    </source>
</reference>
<comment type="caution">
    <text evidence="3">The sequence shown here is derived from an EMBL/GenBank/DDBJ whole genome shotgun (WGS) entry which is preliminary data.</text>
</comment>
<proteinExistence type="predicted"/>
<name>A0ABS2GCY7_9FIRM</name>
<feature type="coiled-coil region" evidence="1">
    <location>
        <begin position="33"/>
        <end position="67"/>
    </location>
</feature>
<sequence>MLPMERKGKTRRMDRLFIRAFLVVFVGAVGVGMYWQMQEYRALQREAAELEQQIAQEQERALDFEAQKEYYNSDSYIEQIAREKLGLVKSNEILYINRGE</sequence>
<accession>A0ABS2GCY7</accession>
<keyword evidence="2" id="KW-1133">Transmembrane helix</keyword>
<keyword evidence="1" id="KW-0175">Coiled coil</keyword>
<keyword evidence="2" id="KW-0472">Membrane</keyword>
<dbReference type="Pfam" id="PF04977">
    <property type="entry name" value="DivIC"/>
    <property type="match status" value="1"/>
</dbReference>
<evidence type="ECO:0000256" key="1">
    <source>
        <dbReference type="SAM" id="Coils"/>
    </source>
</evidence>
<keyword evidence="4" id="KW-1185">Reference proteome</keyword>
<organism evidence="3 4">
    <name type="scientific">Anaerotignum lactatifermentans</name>
    <dbReference type="NCBI Taxonomy" id="160404"/>
    <lineage>
        <taxon>Bacteria</taxon>
        <taxon>Bacillati</taxon>
        <taxon>Bacillota</taxon>
        <taxon>Clostridia</taxon>
        <taxon>Lachnospirales</taxon>
        <taxon>Anaerotignaceae</taxon>
        <taxon>Anaerotignum</taxon>
    </lineage>
</organism>
<evidence type="ECO:0000313" key="3">
    <source>
        <dbReference type="EMBL" id="MBM6878359.1"/>
    </source>
</evidence>
<evidence type="ECO:0000313" key="4">
    <source>
        <dbReference type="Proteomes" id="UP000729290"/>
    </source>
</evidence>
<feature type="transmembrane region" description="Helical" evidence="2">
    <location>
        <begin position="16"/>
        <end position="35"/>
    </location>
</feature>
<evidence type="ECO:0000256" key="2">
    <source>
        <dbReference type="SAM" id="Phobius"/>
    </source>
</evidence>
<dbReference type="Proteomes" id="UP000729290">
    <property type="component" value="Unassembled WGS sequence"/>
</dbReference>
<dbReference type="EMBL" id="JACSNV010000013">
    <property type="protein sequence ID" value="MBM6878359.1"/>
    <property type="molecule type" value="Genomic_DNA"/>
</dbReference>
<protein>
    <submittedName>
        <fullName evidence="3">Septum formation initiator family protein</fullName>
    </submittedName>
</protein>
<dbReference type="InterPro" id="IPR007060">
    <property type="entry name" value="FtsL/DivIC"/>
</dbReference>